<gene>
    <name evidence="3" type="ORF">MW046_00965</name>
</gene>
<dbReference type="InterPro" id="IPR011047">
    <property type="entry name" value="Quinoprotein_ADH-like_sf"/>
</dbReference>
<feature type="compositionally biased region" description="Polar residues" evidence="1">
    <location>
        <begin position="32"/>
        <end position="46"/>
    </location>
</feature>
<proteinExistence type="predicted"/>
<dbReference type="Gene3D" id="2.130.10.10">
    <property type="entry name" value="YVTN repeat-like/Quinoprotein amine dehydrogenase"/>
    <property type="match status" value="2"/>
</dbReference>
<evidence type="ECO:0000313" key="4">
    <source>
        <dbReference type="Proteomes" id="UP000831768"/>
    </source>
</evidence>
<dbReference type="SMART" id="SM00564">
    <property type="entry name" value="PQQ"/>
    <property type="match status" value="6"/>
</dbReference>
<feature type="region of interest" description="Disordered" evidence="1">
    <location>
        <begin position="32"/>
        <end position="68"/>
    </location>
</feature>
<keyword evidence="4" id="KW-1185">Reference proteome</keyword>
<dbReference type="SUPFAM" id="SSF50998">
    <property type="entry name" value="Quinoprotein alcohol dehydrogenase-like"/>
    <property type="match status" value="1"/>
</dbReference>
<dbReference type="Pfam" id="PF13360">
    <property type="entry name" value="PQQ_2"/>
    <property type="match status" value="1"/>
</dbReference>
<dbReference type="Proteomes" id="UP000831768">
    <property type="component" value="Chromosome"/>
</dbReference>
<accession>A0A8U0A2G0</accession>
<organism evidence="3 4">
    <name type="scientific">Halocatena salina</name>
    <dbReference type="NCBI Taxonomy" id="2934340"/>
    <lineage>
        <taxon>Archaea</taxon>
        <taxon>Methanobacteriati</taxon>
        <taxon>Methanobacteriota</taxon>
        <taxon>Stenosarchaea group</taxon>
        <taxon>Halobacteria</taxon>
        <taxon>Halobacteriales</taxon>
        <taxon>Natronomonadaceae</taxon>
        <taxon>Halocatena</taxon>
    </lineage>
</organism>
<dbReference type="GeneID" id="71926574"/>
<dbReference type="RefSeq" id="WP_247993706.1">
    <property type="nucleotide sequence ID" value="NZ_CP096019.1"/>
</dbReference>
<dbReference type="InterPro" id="IPR015943">
    <property type="entry name" value="WD40/YVTN_repeat-like_dom_sf"/>
</dbReference>
<reference evidence="3" key="1">
    <citation type="submission" date="2022-04" db="EMBL/GenBank/DDBJ databases">
        <title>Halocatena sp. nov., isolated from a salt lake.</title>
        <authorList>
            <person name="Cui H.-L."/>
        </authorList>
    </citation>
    <scope>NUCLEOTIDE SEQUENCE</scope>
    <source>
        <strain evidence="3">AD-1</strain>
    </source>
</reference>
<dbReference type="KEGG" id="haad:MW046_00965"/>
<sequence>MSTIDQLSRRHILTTMGSCLGGVLAGCVGASSPTHDPNASKESGSWPTVGHDPANTRHASRGTVNSQPTKAWQFQTGLPTDQPVVAEGQVYIPDSTGLHVLDAVTGSQQWTHTTDANTTQLYTAPTVRNGVVYLGVTKGAESVVALDATSGERLWTFEGQQTGAVSGTPTLNDAGDALYVGTDTEQVYALDPATGEQRWQQTVLGSVTTSLAVDSPLVVVTTRSGEVYAFEENGTTLWRQRLQAGSETPPVISDRTVFAGGTNNNVYSLDPITGNYRWTSYVNTLYQHGFAVRNSSVYAVSGRNIVVLGGDEGDKGVTIDLGEFIRCAPILLDDTLYVGGRRLFALDPSGGIGIAPIRFGATRWSMDLGQHVGPGVAATTERLFVPVKHGDGTHELVALHET</sequence>
<protein>
    <submittedName>
        <fullName evidence="3">PQQ-like beta-propeller repeat protein</fullName>
    </submittedName>
</protein>
<dbReference type="PANTHER" id="PTHR34512:SF30">
    <property type="entry name" value="OUTER MEMBRANE PROTEIN ASSEMBLY FACTOR BAMB"/>
    <property type="match status" value="1"/>
</dbReference>
<evidence type="ECO:0000259" key="2">
    <source>
        <dbReference type="Pfam" id="PF13360"/>
    </source>
</evidence>
<dbReference type="InterPro" id="IPR018391">
    <property type="entry name" value="PQQ_b-propeller_rpt"/>
</dbReference>
<dbReference type="PANTHER" id="PTHR34512">
    <property type="entry name" value="CELL SURFACE PROTEIN"/>
    <property type="match status" value="1"/>
</dbReference>
<name>A0A8U0A2G0_9EURY</name>
<dbReference type="EMBL" id="CP096019">
    <property type="protein sequence ID" value="UPM43036.1"/>
    <property type="molecule type" value="Genomic_DNA"/>
</dbReference>
<dbReference type="InterPro" id="IPR002372">
    <property type="entry name" value="PQQ_rpt_dom"/>
</dbReference>
<evidence type="ECO:0000313" key="3">
    <source>
        <dbReference type="EMBL" id="UPM43036.1"/>
    </source>
</evidence>
<dbReference type="AlphaFoldDB" id="A0A8U0A2G0"/>
<feature type="domain" description="Pyrrolo-quinoline quinone repeat" evidence="2">
    <location>
        <begin position="186"/>
        <end position="310"/>
    </location>
</feature>
<evidence type="ECO:0000256" key="1">
    <source>
        <dbReference type="SAM" id="MobiDB-lite"/>
    </source>
</evidence>